<organism evidence="1 2">
    <name type="scientific">Sporosarcina newyorkensis</name>
    <dbReference type="NCBI Taxonomy" id="759851"/>
    <lineage>
        <taxon>Bacteria</taxon>
        <taxon>Bacillati</taxon>
        <taxon>Bacillota</taxon>
        <taxon>Bacilli</taxon>
        <taxon>Bacillales</taxon>
        <taxon>Caryophanaceae</taxon>
        <taxon>Sporosarcina</taxon>
    </lineage>
</organism>
<accession>A0A1T4YT97</accession>
<keyword evidence="2" id="KW-1185">Reference proteome</keyword>
<dbReference type="NCBIfam" id="NF047561">
    <property type="entry name" value="orf58_phage_fam"/>
    <property type="match status" value="1"/>
</dbReference>
<dbReference type="RefSeq" id="WP_078818518.1">
    <property type="nucleotide sequence ID" value="NZ_FUYJ01000009.1"/>
</dbReference>
<sequence length="261" mass="28890">MNDLWIRKASFHVAGKTINYPDLHFDFKVDFDDDPEPSTAEVKIYNLSKDTISKLKKGTPCILNAGYQSNSGSIFTGGIITSKTTWSGVDKITTVTMGDGAAEWMKTKVSKTFKQNTRASQVIRGVIGLFGLEVGEIQLEKDVIYKKGKVVHGPLQRELRHIVVNDCKSKLLITNSVISIRPKSKGVITGFVLNSDTGLVGTPEQMDSEDADYSVTCLLNHRIREDSLVRIESRTVTGNFRVVKGNHDGSSWHTKMEVKAV</sequence>
<evidence type="ECO:0000313" key="1">
    <source>
        <dbReference type="EMBL" id="SKB05097.1"/>
    </source>
</evidence>
<reference evidence="2" key="1">
    <citation type="submission" date="2017-02" db="EMBL/GenBank/DDBJ databases">
        <authorList>
            <person name="Varghese N."/>
            <person name="Submissions S."/>
        </authorList>
    </citation>
    <scope>NUCLEOTIDE SEQUENCE [LARGE SCALE GENOMIC DNA]</scope>
    <source>
        <strain evidence="2">DSM 23966</strain>
    </source>
</reference>
<name>A0A1T4YT97_9BACL</name>
<dbReference type="Proteomes" id="UP000190042">
    <property type="component" value="Unassembled WGS sequence"/>
</dbReference>
<evidence type="ECO:0000313" key="2">
    <source>
        <dbReference type="Proteomes" id="UP000190042"/>
    </source>
</evidence>
<proteinExistence type="predicted"/>
<dbReference type="AlphaFoldDB" id="A0A1T4YT97"/>
<dbReference type="EMBL" id="FUYJ01000009">
    <property type="protein sequence ID" value="SKB05097.1"/>
    <property type="molecule type" value="Genomic_DNA"/>
</dbReference>
<protein>
    <submittedName>
        <fullName evidence="1">Uncharacterized protein</fullName>
    </submittedName>
</protein>
<gene>
    <name evidence="1" type="ORF">SAMN04244570_3553</name>
</gene>